<feature type="transmembrane region" description="Helical" evidence="9">
    <location>
        <begin position="72"/>
        <end position="90"/>
    </location>
</feature>
<feature type="transmembrane region" description="Helical" evidence="9">
    <location>
        <begin position="12"/>
        <end position="31"/>
    </location>
</feature>
<keyword evidence="11" id="KW-1185">Reference proteome</keyword>
<feature type="transmembrane region" description="Helical" evidence="9">
    <location>
        <begin position="251"/>
        <end position="270"/>
    </location>
</feature>
<keyword evidence="7 9" id="KW-0472">Membrane</keyword>
<evidence type="ECO:0000256" key="9">
    <source>
        <dbReference type="SAM" id="Phobius"/>
    </source>
</evidence>
<reference evidence="10" key="2">
    <citation type="submission" date="2021-04" db="EMBL/GenBank/DDBJ databases">
        <authorList>
            <person name="Liu J."/>
        </authorList>
    </citation>
    <scope>NUCLEOTIDE SEQUENCE</scope>
    <source>
        <strain evidence="10">BAD-6</strain>
    </source>
</reference>
<feature type="transmembrane region" description="Helical" evidence="9">
    <location>
        <begin position="96"/>
        <end position="121"/>
    </location>
</feature>
<name>A0A8J7W3I4_9FIRM</name>
<evidence type="ECO:0000256" key="7">
    <source>
        <dbReference type="ARBA" id="ARBA00023136"/>
    </source>
</evidence>
<dbReference type="PANTHER" id="PTHR32196">
    <property type="entry name" value="ABC TRANSPORTER PERMEASE PROTEIN YPHD-RELATED-RELATED"/>
    <property type="match status" value="1"/>
</dbReference>
<keyword evidence="6 9" id="KW-1133">Transmembrane helix</keyword>
<keyword evidence="5 9" id="KW-0812">Transmembrane</keyword>
<feature type="transmembrane region" description="Helical" evidence="9">
    <location>
        <begin position="223"/>
        <end position="245"/>
    </location>
</feature>
<reference evidence="10" key="1">
    <citation type="submission" date="2021-04" db="EMBL/GenBank/DDBJ databases">
        <title>Sinoanaerobacter chloroacetimidivorans sp. nov., an obligate anaerobic bacterium isolated from anaerobic sludge.</title>
        <authorList>
            <person name="Bao Y."/>
        </authorList>
    </citation>
    <scope>NUCLEOTIDE SEQUENCE</scope>
    <source>
        <strain evidence="10">BAD-6</strain>
    </source>
</reference>
<dbReference type="RefSeq" id="WP_227018841.1">
    <property type="nucleotide sequence ID" value="NZ_JAGSND010000008.1"/>
</dbReference>
<dbReference type="AlphaFoldDB" id="A0A8J7W3I4"/>
<evidence type="ECO:0000256" key="2">
    <source>
        <dbReference type="ARBA" id="ARBA00022448"/>
    </source>
</evidence>
<keyword evidence="4" id="KW-0997">Cell inner membrane</keyword>
<comment type="subcellular location">
    <subcellularLocation>
        <location evidence="1">Cell membrane</location>
        <topology evidence="1">Multi-pass membrane protein</topology>
    </subcellularLocation>
</comment>
<dbReference type="GO" id="GO:0005886">
    <property type="term" value="C:plasma membrane"/>
    <property type="evidence" value="ECO:0007669"/>
    <property type="project" value="UniProtKB-SubCell"/>
</dbReference>
<dbReference type="Proteomes" id="UP000675664">
    <property type="component" value="Unassembled WGS sequence"/>
</dbReference>
<evidence type="ECO:0000256" key="3">
    <source>
        <dbReference type="ARBA" id="ARBA00022475"/>
    </source>
</evidence>
<proteinExistence type="predicted"/>
<evidence type="ECO:0000256" key="4">
    <source>
        <dbReference type="ARBA" id="ARBA00022519"/>
    </source>
</evidence>
<feature type="transmembrane region" description="Helical" evidence="9">
    <location>
        <begin position="133"/>
        <end position="152"/>
    </location>
</feature>
<organism evidence="10 11">
    <name type="scientific">Sinanaerobacter chloroacetimidivorans</name>
    <dbReference type="NCBI Taxonomy" id="2818044"/>
    <lineage>
        <taxon>Bacteria</taxon>
        <taxon>Bacillati</taxon>
        <taxon>Bacillota</taxon>
        <taxon>Clostridia</taxon>
        <taxon>Peptostreptococcales</taxon>
        <taxon>Anaerovoracaceae</taxon>
        <taxon>Sinanaerobacter</taxon>
    </lineage>
</organism>
<feature type="transmembrane region" description="Helical" evidence="9">
    <location>
        <begin position="277"/>
        <end position="294"/>
    </location>
</feature>
<comment type="caution">
    <text evidence="10">The sequence shown here is derived from an EMBL/GenBank/DDBJ whole genome shotgun (WGS) entry which is preliminary data.</text>
</comment>
<feature type="transmembrane region" description="Helical" evidence="9">
    <location>
        <begin position="172"/>
        <end position="192"/>
    </location>
</feature>
<dbReference type="InterPro" id="IPR001851">
    <property type="entry name" value="ABC_transp_permease"/>
</dbReference>
<evidence type="ECO:0000313" key="10">
    <source>
        <dbReference type="EMBL" id="MBR0598708.1"/>
    </source>
</evidence>
<keyword evidence="3" id="KW-1003">Cell membrane</keyword>
<evidence type="ECO:0000256" key="8">
    <source>
        <dbReference type="ARBA" id="ARBA00039381"/>
    </source>
</evidence>
<evidence type="ECO:0000256" key="5">
    <source>
        <dbReference type="ARBA" id="ARBA00022692"/>
    </source>
</evidence>
<evidence type="ECO:0000313" key="11">
    <source>
        <dbReference type="Proteomes" id="UP000675664"/>
    </source>
</evidence>
<dbReference type="CDD" id="cd06579">
    <property type="entry name" value="TM_PBP1_transp_AraH_like"/>
    <property type="match status" value="1"/>
</dbReference>
<gene>
    <name evidence="10" type="ORF">KCX82_12530</name>
</gene>
<keyword evidence="2" id="KW-0813">Transport</keyword>
<sequence length="342" mass="35749">MSTLKSLDWKKGILRWEAALILILVLEIIIFGSINPRFLKVPVLLGSINDYISICIIALFATIVMITGGIDISGGAIVGLTSMVLGLLWQDAGLNIWAAMGLCLVTGILCGALNGFLVSYVGVQAMVVTLGGLFLYSGLAVVLSTLSVSSAYEGISGFPEAFIRIAGGKVFGIVPNPFVIFIILTVIAYILLHKSRFGRYVFLVGVNPNAAGFSGINYKLVAMFTYIFSGLAASVAGVVLTSYLGSCRADLGSGLTMPIVTAVVLGGTAITGGKGSIAGTALAAIVIGLLRFGLQMSGMSTQYLDIPVGLLLIVAVAARGAGVYMHRIQYSSKKEKSCQTET</sequence>
<protein>
    <recommendedName>
        <fullName evidence="8">Autoinducer 2 import system permease protein LsrD</fullName>
    </recommendedName>
</protein>
<dbReference type="GO" id="GO:0022857">
    <property type="term" value="F:transmembrane transporter activity"/>
    <property type="evidence" value="ECO:0007669"/>
    <property type="project" value="InterPro"/>
</dbReference>
<dbReference type="EMBL" id="JAGSND010000008">
    <property type="protein sequence ID" value="MBR0598708.1"/>
    <property type="molecule type" value="Genomic_DNA"/>
</dbReference>
<evidence type="ECO:0000256" key="6">
    <source>
        <dbReference type="ARBA" id="ARBA00022989"/>
    </source>
</evidence>
<accession>A0A8J7W3I4</accession>
<dbReference type="Pfam" id="PF02653">
    <property type="entry name" value="BPD_transp_2"/>
    <property type="match status" value="1"/>
</dbReference>
<feature type="transmembrane region" description="Helical" evidence="9">
    <location>
        <begin position="306"/>
        <end position="326"/>
    </location>
</feature>
<dbReference type="PANTHER" id="PTHR32196:SF71">
    <property type="entry name" value="AUTOINDUCER 2 IMPORT SYSTEM PERMEASE PROTEIN LSRD"/>
    <property type="match status" value="1"/>
</dbReference>
<evidence type="ECO:0000256" key="1">
    <source>
        <dbReference type="ARBA" id="ARBA00004651"/>
    </source>
</evidence>